<dbReference type="RefSeq" id="WP_099518497.1">
    <property type="nucleotide sequence ID" value="NZ_CP016808.1"/>
</dbReference>
<dbReference type="AlphaFoldDB" id="A0A1B2DHT3"/>
<sequence>MEPWDDDFYCEPSEFERQIEEFRQSLMNSVKDEYKAEMERLRTENAELQQVKNRMKDIERERSHEKNDVERAKRDALKEAKQLRLSELLRDYKHVIYRADYNHEYLEKCGNCDEKRKVRYITPLGREEKEECTCAKHIKRYFIREVHASRIEHYSAAGDISVTYYDDIDEERIIRSTIHKAGTDVKKAKEWFCFEEKEDCEKFIDWMNAQEAAKESK</sequence>
<evidence type="ECO:0000256" key="1">
    <source>
        <dbReference type="SAM" id="MobiDB-lite"/>
    </source>
</evidence>
<evidence type="ECO:0000313" key="2">
    <source>
        <dbReference type="EMBL" id="ANY67287.1"/>
    </source>
</evidence>
<name>A0A1B2DHT3_9BACL</name>
<organism evidence="2">
    <name type="scientific">Paenibacillus sp. BIHB 4019</name>
    <dbReference type="NCBI Taxonomy" id="1870819"/>
    <lineage>
        <taxon>Bacteria</taxon>
        <taxon>Bacillati</taxon>
        <taxon>Bacillota</taxon>
        <taxon>Bacilli</taxon>
        <taxon>Bacillales</taxon>
        <taxon>Paenibacillaceae</taxon>
        <taxon>Paenibacillus</taxon>
    </lineage>
</organism>
<accession>A0A1B2DHT3</accession>
<feature type="region of interest" description="Disordered" evidence="1">
    <location>
        <begin position="45"/>
        <end position="70"/>
    </location>
</feature>
<reference evidence="2" key="1">
    <citation type="submission" date="2016-08" db="EMBL/GenBank/DDBJ databases">
        <title>Complete Genome Seqeunce of Paenibacillus sp. BIHB 4019 from tea rhizoplane.</title>
        <authorList>
            <person name="Thakur R."/>
            <person name="Swarnkar M.K."/>
            <person name="Gulati A."/>
        </authorList>
    </citation>
    <scope>NUCLEOTIDE SEQUENCE [LARGE SCALE GENOMIC DNA]</scope>
    <source>
        <strain evidence="2">BIHB4019</strain>
    </source>
</reference>
<feature type="compositionally biased region" description="Basic and acidic residues" evidence="1">
    <location>
        <begin position="54"/>
        <end position="70"/>
    </location>
</feature>
<protein>
    <submittedName>
        <fullName evidence="2">Uncharacterized protein</fullName>
    </submittedName>
</protein>
<dbReference type="EMBL" id="CP016808">
    <property type="protein sequence ID" value="ANY67287.1"/>
    <property type="molecule type" value="Genomic_DNA"/>
</dbReference>
<gene>
    <name evidence="2" type="ORF">BBD42_12995</name>
</gene>
<proteinExistence type="predicted"/>